<evidence type="ECO:0000313" key="7">
    <source>
        <dbReference type="Proteomes" id="UP000076154"/>
    </source>
</evidence>
<accession>A0A369K4R6</accession>
<dbReference type="FunCoup" id="A0A369K4R6">
    <property type="interactions" value="36"/>
</dbReference>
<protein>
    <recommendedName>
        <fullName evidence="3">Ribosome biogenesis protein SLX9</fullName>
    </recommendedName>
</protein>
<name>A0A369K4R6_HYPMA</name>
<dbReference type="PANTHER" id="PTHR31109">
    <property type="entry name" value="PROTEIN FAM207A"/>
    <property type="match status" value="1"/>
</dbReference>
<dbReference type="EMBL" id="LUEZ02000010">
    <property type="protein sequence ID" value="RDB28908.1"/>
    <property type="molecule type" value="Genomic_DNA"/>
</dbReference>
<dbReference type="OrthoDB" id="18703at2759"/>
<feature type="compositionally biased region" description="Basic residues" evidence="5">
    <location>
        <begin position="85"/>
        <end position="94"/>
    </location>
</feature>
<evidence type="ECO:0000256" key="5">
    <source>
        <dbReference type="SAM" id="MobiDB-lite"/>
    </source>
</evidence>
<keyword evidence="4" id="KW-0539">Nucleus</keyword>
<evidence type="ECO:0000313" key="6">
    <source>
        <dbReference type="EMBL" id="RDB28908.1"/>
    </source>
</evidence>
<evidence type="ECO:0000256" key="4">
    <source>
        <dbReference type="ARBA" id="ARBA00023242"/>
    </source>
</evidence>
<proteinExistence type="inferred from homology"/>
<dbReference type="Proteomes" id="UP000076154">
    <property type="component" value="Unassembled WGS sequence"/>
</dbReference>
<sequence length="201" mass="22297">MPKERRKRSGGHEPSVKLMKREVAVQDNIIEDVAIVGATEASGTEIPEQNAAEPRSTLKKKEKHQLKRDAFLQRLETTDSPYSKSHARRVKRKAKEQIASGLGDMQLAIAALDDDMPPAVQDSVHSTEGNDTESQIKSQTKPGMIGEGKKATLSKSQRKRALQLEQIRHPLILSNPDFASNPFQTIRTHAQNTLLKHQAPA</sequence>
<dbReference type="GO" id="GO:0030686">
    <property type="term" value="C:90S preribosome"/>
    <property type="evidence" value="ECO:0007669"/>
    <property type="project" value="InterPro"/>
</dbReference>
<feature type="region of interest" description="Disordered" evidence="5">
    <location>
        <begin position="40"/>
        <end position="97"/>
    </location>
</feature>
<comment type="subcellular location">
    <subcellularLocation>
        <location evidence="1">Nucleus</location>
        <location evidence="1">Nucleolus</location>
    </subcellularLocation>
</comment>
<keyword evidence="7" id="KW-1185">Reference proteome</keyword>
<dbReference type="InterPro" id="IPR028160">
    <property type="entry name" value="Slx9-like"/>
</dbReference>
<organism evidence="6 7">
    <name type="scientific">Hypsizygus marmoreus</name>
    <name type="common">White beech mushroom</name>
    <name type="synonym">Agaricus marmoreus</name>
    <dbReference type="NCBI Taxonomy" id="39966"/>
    <lineage>
        <taxon>Eukaryota</taxon>
        <taxon>Fungi</taxon>
        <taxon>Dikarya</taxon>
        <taxon>Basidiomycota</taxon>
        <taxon>Agaricomycotina</taxon>
        <taxon>Agaricomycetes</taxon>
        <taxon>Agaricomycetidae</taxon>
        <taxon>Agaricales</taxon>
        <taxon>Tricholomatineae</taxon>
        <taxon>Lyophyllaceae</taxon>
        <taxon>Hypsizygus</taxon>
    </lineage>
</organism>
<dbReference type="GO" id="GO:0030688">
    <property type="term" value="C:preribosome, small subunit precursor"/>
    <property type="evidence" value="ECO:0007669"/>
    <property type="project" value="InterPro"/>
</dbReference>
<dbReference type="AlphaFoldDB" id="A0A369K4R6"/>
<evidence type="ECO:0000256" key="2">
    <source>
        <dbReference type="ARBA" id="ARBA00011022"/>
    </source>
</evidence>
<dbReference type="GO" id="GO:0000462">
    <property type="term" value="P:maturation of SSU-rRNA from tricistronic rRNA transcript (SSU-rRNA, 5.8S rRNA, LSU-rRNA)"/>
    <property type="evidence" value="ECO:0007669"/>
    <property type="project" value="InterPro"/>
</dbReference>
<dbReference type="GO" id="GO:0005730">
    <property type="term" value="C:nucleolus"/>
    <property type="evidence" value="ECO:0007669"/>
    <property type="project" value="UniProtKB-SubCell"/>
</dbReference>
<feature type="region of interest" description="Disordered" evidence="5">
    <location>
        <begin position="117"/>
        <end position="159"/>
    </location>
</feature>
<feature type="compositionally biased region" description="Polar residues" evidence="5">
    <location>
        <begin position="123"/>
        <end position="141"/>
    </location>
</feature>
<dbReference type="STRING" id="39966.A0A369K4R6"/>
<comment type="similarity">
    <text evidence="2">Belongs to the SLX9 family.</text>
</comment>
<comment type="caution">
    <text evidence="6">The sequence shown here is derived from an EMBL/GenBank/DDBJ whole genome shotgun (WGS) entry which is preliminary data.</text>
</comment>
<gene>
    <name evidence="6" type="ORF">Hypma_015413</name>
</gene>
<evidence type="ECO:0000256" key="1">
    <source>
        <dbReference type="ARBA" id="ARBA00004604"/>
    </source>
</evidence>
<dbReference type="InParanoid" id="A0A369K4R6"/>
<dbReference type="Pfam" id="PF15341">
    <property type="entry name" value="SLX9"/>
    <property type="match status" value="1"/>
</dbReference>
<dbReference type="PANTHER" id="PTHR31109:SF2">
    <property type="entry name" value="RIBOSOME BIOGENESIS PROTEIN SLX9 HOMOLOG"/>
    <property type="match status" value="1"/>
</dbReference>
<feature type="compositionally biased region" description="Basic residues" evidence="5">
    <location>
        <begin position="57"/>
        <end position="66"/>
    </location>
</feature>
<evidence type="ECO:0000256" key="3">
    <source>
        <dbReference type="ARBA" id="ARBA00021321"/>
    </source>
</evidence>
<reference evidence="6" key="1">
    <citation type="submission" date="2018-04" db="EMBL/GenBank/DDBJ databases">
        <title>Whole genome sequencing of Hypsizygus marmoreus.</title>
        <authorList>
            <person name="Choi I.-G."/>
            <person name="Min B."/>
            <person name="Kim J.-G."/>
            <person name="Kim S."/>
            <person name="Oh Y.-L."/>
            <person name="Kong W.-S."/>
            <person name="Park H."/>
            <person name="Jeong J."/>
            <person name="Song E.-S."/>
        </authorList>
    </citation>
    <scope>NUCLEOTIDE SEQUENCE [LARGE SCALE GENOMIC DNA]</scope>
    <source>
        <strain evidence="6">51987-8</strain>
    </source>
</reference>